<evidence type="ECO:0000256" key="4">
    <source>
        <dbReference type="ARBA" id="ARBA00023172"/>
    </source>
</evidence>
<keyword evidence="4" id="KW-0233">DNA recombination</keyword>
<accession>A0A5D9C2E7</accession>
<comment type="similarity">
    <text evidence="1">Belongs to the 'phage' integrase family.</text>
</comment>
<dbReference type="GO" id="GO:0006310">
    <property type="term" value="P:DNA recombination"/>
    <property type="evidence" value="ECO:0007669"/>
    <property type="project" value="UniProtKB-KW"/>
</dbReference>
<dbReference type="AlphaFoldDB" id="A0A5D9C2E7"/>
<dbReference type="InterPro" id="IPR013762">
    <property type="entry name" value="Integrase-like_cat_sf"/>
</dbReference>
<dbReference type="GO" id="GO:0015074">
    <property type="term" value="P:DNA integration"/>
    <property type="evidence" value="ECO:0007669"/>
    <property type="project" value="UniProtKB-KW"/>
</dbReference>
<dbReference type="RefSeq" id="WP_149522700.1">
    <property type="nucleotide sequence ID" value="NZ_VTOU01000003.1"/>
</dbReference>
<feature type="domain" description="Tyr recombinase" evidence="5">
    <location>
        <begin position="204"/>
        <end position="388"/>
    </location>
</feature>
<dbReference type="InterPro" id="IPR038488">
    <property type="entry name" value="Integrase_DNA-bd_sf"/>
</dbReference>
<dbReference type="PANTHER" id="PTHR30629">
    <property type="entry name" value="PROPHAGE INTEGRASE"/>
    <property type="match status" value="1"/>
</dbReference>
<dbReference type="Gene3D" id="3.30.160.390">
    <property type="entry name" value="Integrase, DNA-binding domain"/>
    <property type="match status" value="1"/>
</dbReference>
<evidence type="ECO:0000259" key="5">
    <source>
        <dbReference type="PROSITE" id="PS51898"/>
    </source>
</evidence>
<keyword evidence="2" id="KW-0229">DNA integration</keyword>
<reference evidence="6 7" key="1">
    <citation type="submission" date="2019-08" db="EMBL/GenBank/DDBJ databases">
        <authorList>
            <person name="Wang G."/>
            <person name="Xu Z."/>
        </authorList>
    </citation>
    <scope>NUCLEOTIDE SEQUENCE [LARGE SCALE GENOMIC DNA]</scope>
    <source>
        <strain evidence="6 7">ZX</strain>
    </source>
</reference>
<evidence type="ECO:0000256" key="3">
    <source>
        <dbReference type="ARBA" id="ARBA00023125"/>
    </source>
</evidence>
<dbReference type="Gene3D" id="1.10.443.10">
    <property type="entry name" value="Intergrase catalytic core"/>
    <property type="match status" value="1"/>
</dbReference>
<evidence type="ECO:0000256" key="1">
    <source>
        <dbReference type="ARBA" id="ARBA00008857"/>
    </source>
</evidence>
<proteinExistence type="inferred from homology"/>
<evidence type="ECO:0000313" key="7">
    <source>
        <dbReference type="Proteomes" id="UP000322077"/>
    </source>
</evidence>
<dbReference type="GO" id="GO:0003677">
    <property type="term" value="F:DNA binding"/>
    <property type="evidence" value="ECO:0007669"/>
    <property type="project" value="UniProtKB-KW"/>
</dbReference>
<dbReference type="InterPro" id="IPR025166">
    <property type="entry name" value="Integrase_DNA_bind_dom"/>
</dbReference>
<dbReference type="InterPro" id="IPR050808">
    <property type="entry name" value="Phage_Integrase"/>
</dbReference>
<keyword evidence="3" id="KW-0238">DNA-binding</keyword>
<dbReference type="Pfam" id="PF13356">
    <property type="entry name" value="Arm-DNA-bind_3"/>
    <property type="match status" value="1"/>
</dbReference>
<organism evidence="6 7">
    <name type="scientific">Sphingomonas montanisoli</name>
    <dbReference type="NCBI Taxonomy" id="2606412"/>
    <lineage>
        <taxon>Bacteria</taxon>
        <taxon>Pseudomonadati</taxon>
        <taxon>Pseudomonadota</taxon>
        <taxon>Alphaproteobacteria</taxon>
        <taxon>Sphingomonadales</taxon>
        <taxon>Sphingomonadaceae</taxon>
        <taxon>Sphingomonas</taxon>
    </lineage>
</organism>
<dbReference type="CDD" id="cd00801">
    <property type="entry name" value="INT_P4_C"/>
    <property type="match status" value="1"/>
</dbReference>
<dbReference type="PROSITE" id="PS51898">
    <property type="entry name" value="TYR_RECOMBINASE"/>
    <property type="match status" value="1"/>
</dbReference>
<dbReference type="Pfam" id="PF00589">
    <property type="entry name" value="Phage_integrase"/>
    <property type="match status" value="1"/>
</dbReference>
<sequence length="414" mass="45734">MPTGFITKRSVDAMKPGKADAFLWDAGDGSTKGFGVKLTPAGARSYVFQYRVGGRGAKTKRVLIGKHGAWTPTNAREEAERLSRLVSQGEDPAALKAEKRRVAVDLAFNKYALRFHEACKGAGWRNLVERTLRLHVVPVLADKPLPAITRADVSAVLDRHPATARAQRRNTFAVLRKLFRWANSRGDLGRSPCEGMETPPAVRPRDRVLTDDELRRIWLASANAGKLFGPVVRMLIATGQRREEVTRLDWKELDRARALWTLPADRAKNGEQHTVPLNPLALATLDSLAGKKWPKSGWVFATSGDKPFTAHAKGKTKIDSVLSKDGDGDMPGWRLHDLRRTLATGLQRLGVRFEVTEAILNHVGQSRAGVAGIYQRHTWADEKKAALDAWSQHLTQLLHPPDAGNVVHLAEARA</sequence>
<name>A0A5D9C2E7_9SPHN</name>
<keyword evidence="7" id="KW-1185">Reference proteome</keyword>
<evidence type="ECO:0000313" key="6">
    <source>
        <dbReference type="EMBL" id="TZG25894.1"/>
    </source>
</evidence>
<dbReference type="InterPro" id="IPR010998">
    <property type="entry name" value="Integrase_recombinase_N"/>
</dbReference>
<dbReference type="InterPro" id="IPR002104">
    <property type="entry name" value="Integrase_catalytic"/>
</dbReference>
<dbReference type="SUPFAM" id="SSF56349">
    <property type="entry name" value="DNA breaking-rejoining enzymes"/>
    <property type="match status" value="1"/>
</dbReference>
<dbReference type="InterPro" id="IPR011010">
    <property type="entry name" value="DNA_brk_join_enz"/>
</dbReference>
<dbReference type="Gene3D" id="1.10.150.130">
    <property type="match status" value="1"/>
</dbReference>
<gene>
    <name evidence="6" type="ORF">FYJ91_13015</name>
</gene>
<dbReference type="PANTHER" id="PTHR30629:SF2">
    <property type="entry name" value="PROPHAGE INTEGRASE INTS-RELATED"/>
    <property type="match status" value="1"/>
</dbReference>
<comment type="caution">
    <text evidence="6">The sequence shown here is derived from an EMBL/GenBank/DDBJ whole genome shotgun (WGS) entry which is preliminary data.</text>
</comment>
<dbReference type="EMBL" id="VTOU01000003">
    <property type="protein sequence ID" value="TZG25894.1"/>
    <property type="molecule type" value="Genomic_DNA"/>
</dbReference>
<dbReference type="Proteomes" id="UP000322077">
    <property type="component" value="Unassembled WGS sequence"/>
</dbReference>
<evidence type="ECO:0000256" key="2">
    <source>
        <dbReference type="ARBA" id="ARBA00022908"/>
    </source>
</evidence>
<protein>
    <submittedName>
        <fullName evidence="6">Site-specific integrase</fullName>
    </submittedName>
</protein>